<name>A0A0B7B339_9EUPU</name>
<organism evidence="1">
    <name type="scientific">Arion vulgaris</name>
    <dbReference type="NCBI Taxonomy" id="1028688"/>
    <lineage>
        <taxon>Eukaryota</taxon>
        <taxon>Metazoa</taxon>
        <taxon>Spiralia</taxon>
        <taxon>Lophotrochozoa</taxon>
        <taxon>Mollusca</taxon>
        <taxon>Gastropoda</taxon>
        <taxon>Heterobranchia</taxon>
        <taxon>Euthyneura</taxon>
        <taxon>Panpulmonata</taxon>
        <taxon>Eupulmonata</taxon>
        <taxon>Stylommatophora</taxon>
        <taxon>Helicina</taxon>
        <taxon>Arionoidea</taxon>
        <taxon>Arionidae</taxon>
        <taxon>Arion</taxon>
    </lineage>
</organism>
<dbReference type="EMBL" id="HACG01039650">
    <property type="protein sequence ID" value="CEK86515.1"/>
    <property type="molecule type" value="Transcribed_RNA"/>
</dbReference>
<gene>
    <name evidence="1" type="primary">ORF154216</name>
</gene>
<sequence length="64" mass="7752">RDTKGWRRTLWKGGTLTKRRRVRPRRRWIQNVTDDLSMAAAEARHRAFVCVRELERENFEGLLE</sequence>
<reference evidence="1" key="1">
    <citation type="submission" date="2014-12" db="EMBL/GenBank/DDBJ databases">
        <title>Insight into the proteome of Arion vulgaris.</title>
        <authorList>
            <person name="Aradska J."/>
            <person name="Bulat T."/>
            <person name="Smidak R."/>
            <person name="Sarate P."/>
            <person name="Gangsoo J."/>
            <person name="Sialana F."/>
            <person name="Bilban M."/>
            <person name="Lubec G."/>
        </authorList>
    </citation>
    <scope>NUCLEOTIDE SEQUENCE</scope>
    <source>
        <tissue evidence="1">Skin</tissue>
    </source>
</reference>
<evidence type="ECO:0000313" key="1">
    <source>
        <dbReference type="EMBL" id="CEK86515.1"/>
    </source>
</evidence>
<dbReference type="AlphaFoldDB" id="A0A0B7B339"/>
<feature type="non-terminal residue" evidence="1">
    <location>
        <position position="1"/>
    </location>
</feature>
<protein>
    <submittedName>
        <fullName evidence="1">Uncharacterized protein</fullName>
    </submittedName>
</protein>
<accession>A0A0B7B339</accession>
<proteinExistence type="predicted"/>